<evidence type="ECO:0000313" key="1">
    <source>
        <dbReference type="EMBL" id="KAF5924186.1"/>
    </source>
</evidence>
<gene>
    <name evidence="1" type="ORF">HPG69_007406</name>
</gene>
<dbReference type="Proteomes" id="UP000551758">
    <property type="component" value="Unassembled WGS sequence"/>
</dbReference>
<protein>
    <submittedName>
        <fullName evidence="1">Uncharacterized protein</fullName>
    </submittedName>
</protein>
<keyword evidence="2" id="KW-1185">Reference proteome</keyword>
<dbReference type="AlphaFoldDB" id="A0A7J7F922"/>
<dbReference type="EMBL" id="JACDTQ010001047">
    <property type="protein sequence ID" value="KAF5924186.1"/>
    <property type="molecule type" value="Genomic_DNA"/>
</dbReference>
<accession>A0A7J7F922</accession>
<reference evidence="1 2" key="1">
    <citation type="journal article" date="2020" name="Mol. Biol. Evol.">
        <title>Interspecific Gene Flow and the Evolution of Specialization in Black and White Rhinoceros.</title>
        <authorList>
            <person name="Moodley Y."/>
            <person name="Westbury M.V."/>
            <person name="Russo I.M."/>
            <person name="Gopalakrishnan S."/>
            <person name="Rakotoarivelo A."/>
            <person name="Olsen R.A."/>
            <person name="Prost S."/>
            <person name="Tunstall T."/>
            <person name="Ryder O.A."/>
            <person name="Dalen L."/>
            <person name="Bruford M.W."/>
        </authorList>
    </citation>
    <scope>NUCLEOTIDE SEQUENCE [LARGE SCALE GENOMIC DNA]</scope>
    <source>
        <strain evidence="1">SBR-YM</strain>
        <tissue evidence="1">Skin</tissue>
    </source>
</reference>
<organism evidence="1 2">
    <name type="scientific">Diceros bicornis minor</name>
    <name type="common">South-central black rhinoceros</name>
    <dbReference type="NCBI Taxonomy" id="77932"/>
    <lineage>
        <taxon>Eukaryota</taxon>
        <taxon>Metazoa</taxon>
        <taxon>Chordata</taxon>
        <taxon>Craniata</taxon>
        <taxon>Vertebrata</taxon>
        <taxon>Euteleostomi</taxon>
        <taxon>Mammalia</taxon>
        <taxon>Eutheria</taxon>
        <taxon>Laurasiatheria</taxon>
        <taxon>Perissodactyla</taxon>
        <taxon>Rhinocerotidae</taxon>
        <taxon>Diceros</taxon>
    </lineage>
</organism>
<comment type="caution">
    <text evidence="1">The sequence shown here is derived from an EMBL/GenBank/DDBJ whole genome shotgun (WGS) entry which is preliminary data.</text>
</comment>
<sequence length="217" mass="23899">MLSPIKELPLGPPVRGLPKFFICHTELELLVKRKPKTSHRALVPMGIIPEQEVSGKQGDKTFGEFQLYKEALFYIVAILFTLSSPTALENQVKGCPISSRNNASSPASHLLCSHLQRVQSHAHPHSTLSHAHPQSALSHFCLPSVQSHAHLQRFHLNSASRSVLLCSHHHHVNRSDHSRAVREKAIKATKQEKQIAPPCSSCIISSLKPILGEDGAP</sequence>
<name>A0A7J7F922_DICBM</name>
<evidence type="ECO:0000313" key="2">
    <source>
        <dbReference type="Proteomes" id="UP000551758"/>
    </source>
</evidence>
<proteinExistence type="predicted"/>